<dbReference type="InterPro" id="IPR018639">
    <property type="entry name" value="DUF2062"/>
</dbReference>
<feature type="transmembrane region" description="Helical" evidence="1">
    <location>
        <begin position="85"/>
        <end position="104"/>
    </location>
</feature>
<proteinExistence type="predicted"/>
<reference evidence="3 4" key="1">
    <citation type="journal article" date="2012" name="Stand. Genomic Sci.">
        <title>Complete genome sequence of Marinomonas posidonica type strain (IVIA-Po-181(T)).</title>
        <authorList>
            <person name="Lucas-Elio P."/>
            <person name="Goodwin L."/>
            <person name="Woyke T."/>
            <person name="Pitluck S."/>
            <person name="Nolan M."/>
            <person name="Kyrpides N.C."/>
            <person name="Detter J.C."/>
            <person name="Copeland A."/>
            <person name="Lu M."/>
            <person name="Bruce D."/>
            <person name="Detter C."/>
            <person name="Tapia R."/>
            <person name="Han S."/>
            <person name="Land M.L."/>
            <person name="Ivanova N."/>
            <person name="Mikhailova N."/>
            <person name="Johnston A.W."/>
            <person name="Sanchez-Amat A."/>
        </authorList>
    </citation>
    <scope>NUCLEOTIDE SEQUENCE [LARGE SCALE GENOMIC DNA]</scope>
    <source>
        <strain evidence="4">CECT 7376 / NCIMB 14433 / IVIA-Po-181</strain>
    </source>
</reference>
<dbReference type="AlphaFoldDB" id="F6D171"/>
<keyword evidence="1" id="KW-0812">Transmembrane</keyword>
<accession>F6D171</accession>
<feature type="transmembrane region" description="Helical" evidence="1">
    <location>
        <begin position="51"/>
        <end position="73"/>
    </location>
</feature>
<dbReference type="HOGENOM" id="CLU_102912_3_0_6"/>
<dbReference type="STRING" id="491952.Mar181_1840"/>
<keyword evidence="1" id="KW-1133">Transmembrane helix</keyword>
<dbReference type="Proteomes" id="UP000009230">
    <property type="component" value="Chromosome"/>
</dbReference>
<feature type="transmembrane region" description="Helical" evidence="1">
    <location>
        <begin position="137"/>
        <end position="164"/>
    </location>
</feature>
<keyword evidence="4" id="KW-1185">Reference proteome</keyword>
<name>F6D171_MARPP</name>
<organism evidence="3 4">
    <name type="scientific">Marinomonas posidonica (strain CECT 7376 / NCIMB 14433 / IVIA-Po-181)</name>
    <dbReference type="NCBI Taxonomy" id="491952"/>
    <lineage>
        <taxon>Bacteria</taxon>
        <taxon>Pseudomonadati</taxon>
        <taxon>Pseudomonadota</taxon>
        <taxon>Gammaproteobacteria</taxon>
        <taxon>Oceanospirillales</taxon>
        <taxon>Oceanospirillaceae</taxon>
        <taxon>Marinomonas</taxon>
    </lineage>
</organism>
<evidence type="ECO:0000313" key="4">
    <source>
        <dbReference type="Proteomes" id="UP000009230"/>
    </source>
</evidence>
<evidence type="ECO:0000313" key="3">
    <source>
        <dbReference type="EMBL" id="AEF54878.1"/>
    </source>
</evidence>
<dbReference type="eggNOG" id="COG3216">
    <property type="taxonomic scope" value="Bacteria"/>
</dbReference>
<evidence type="ECO:0000259" key="2">
    <source>
        <dbReference type="Pfam" id="PF09835"/>
    </source>
</evidence>
<evidence type="ECO:0000256" key="1">
    <source>
        <dbReference type="SAM" id="Phobius"/>
    </source>
</evidence>
<keyword evidence="1" id="KW-0472">Membrane</keyword>
<dbReference type="PANTHER" id="PTHR40547:SF1">
    <property type="entry name" value="SLL0298 PROTEIN"/>
    <property type="match status" value="1"/>
</dbReference>
<dbReference type="KEGG" id="mpc:Mar181_1840"/>
<protein>
    <recommendedName>
        <fullName evidence="2">DUF2062 domain-containing protein</fullName>
    </recommendedName>
</protein>
<gene>
    <name evidence="3" type="ordered locus">Mar181_1840</name>
</gene>
<dbReference type="PANTHER" id="PTHR40547">
    <property type="entry name" value="SLL0298 PROTEIN"/>
    <property type="match status" value="1"/>
</dbReference>
<sequence length="175" mass="20501">MTFNLIMPKNYLKKFIPDPEKLRKNKALAILGSQIYEANLWHLNRRSVARAFFNGLFWAFIPMPFQMLAAALLSVPLRANIPLSIALVWITNPITMPFVFYFNYKVGTLILGTHHNKEFKLSVEWIWDKMEHIWLPLYTGSIVSGLVVGAISYIGITILWRLHVVKRWKERKMRK</sequence>
<dbReference type="RefSeq" id="WP_013796353.1">
    <property type="nucleotide sequence ID" value="NC_015559.1"/>
</dbReference>
<feature type="domain" description="DUF2062" evidence="2">
    <location>
        <begin position="30"/>
        <end position="169"/>
    </location>
</feature>
<dbReference type="Pfam" id="PF09835">
    <property type="entry name" value="DUF2062"/>
    <property type="match status" value="1"/>
</dbReference>
<dbReference type="EMBL" id="CP002771">
    <property type="protein sequence ID" value="AEF54878.1"/>
    <property type="molecule type" value="Genomic_DNA"/>
</dbReference>